<evidence type="ECO:0000256" key="5">
    <source>
        <dbReference type="ARBA" id="ARBA00022741"/>
    </source>
</evidence>
<dbReference type="Pfam" id="PF00512">
    <property type="entry name" value="HisKA"/>
    <property type="match status" value="1"/>
</dbReference>
<comment type="caution">
    <text evidence="17">The sequence shown here is derived from an EMBL/GenBank/DDBJ whole genome shotgun (WGS) entry which is preliminary data.</text>
</comment>
<dbReference type="InterPro" id="IPR011006">
    <property type="entry name" value="CheY-like_superfamily"/>
</dbReference>
<dbReference type="EMBL" id="BSFK01000009">
    <property type="protein sequence ID" value="GLK76578.1"/>
    <property type="molecule type" value="Genomic_DNA"/>
</dbReference>
<feature type="domain" description="HPt" evidence="16">
    <location>
        <begin position="744"/>
        <end position="837"/>
    </location>
</feature>
<feature type="domain" description="Response regulatory" evidence="15">
    <location>
        <begin position="572"/>
        <end position="689"/>
    </location>
</feature>
<dbReference type="InterPro" id="IPR005467">
    <property type="entry name" value="His_kinase_dom"/>
</dbReference>
<dbReference type="EC" id="2.7.13.3" evidence="2"/>
<comment type="catalytic activity">
    <reaction evidence="1">
        <text>ATP + protein L-histidine = ADP + protein N-phospho-L-histidine.</text>
        <dbReference type="EC" id="2.7.13.3"/>
    </reaction>
</comment>
<accession>A0A9W6JHZ8</accession>
<evidence type="ECO:0000256" key="7">
    <source>
        <dbReference type="ARBA" id="ARBA00022840"/>
    </source>
</evidence>
<dbReference type="SUPFAM" id="SSF47226">
    <property type="entry name" value="Histidine-containing phosphotransfer domain, HPT domain"/>
    <property type="match status" value="1"/>
</dbReference>
<keyword evidence="4" id="KW-0808">Transferase</keyword>
<feature type="transmembrane region" description="Helical" evidence="13">
    <location>
        <begin position="57"/>
        <end position="77"/>
    </location>
</feature>
<keyword evidence="5" id="KW-0547">Nucleotide-binding</keyword>
<dbReference type="FunFam" id="3.30.565.10:FF:000010">
    <property type="entry name" value="Sensor histidine kinase RcsC"/>
    <property type="match status" value="1"/>
</dbReference>
<feature type="domain" description="Histidine kinase" evidence="14">
    <location>
        <begin position="200"/>
        <end position="421"/>
    </location>
</feature>
<proteinExistence type="predicted"/>
<dbReference type="Pfam" id="PF00072">
    <property type="entry name" value="Response_reg"/>
    <property type="match status" value="1"/>
</dbReference>
<reference evidence="17" key="2">
    <citation type="submission" date="2023-01" db="EMBL/GenBank/DDBJ databases">
        <authorList>
            <person name="Sun Q."/>
            <person name="Evtushenko L."/>
        </authorList>
    </citation>
    <scope>NUCLEOTIDE SEQUENCE</scope>
    <source>
        <strain evidence="17">VKM B-2555</strain>
    </source>
</reference>
<dbReference type="PROSITE" id="PS50110">
    <property type="entry name" value="RESPONSE_REGULATORY"/>
    <property type="match status" value="1"/>
</dbReference>
<dbReference type="InterPro" id="IPR003594">
    <property type="entry name" value="HATPase_dom"/>
</dbReference>
<organism evidence="17 18">
    <name type="scientific">Methylopila jiangsuensis</name>
    <dbReference type="NCBI Taxonomy" id="586230"/>
    <lineage>
        <taxon>Bacteria</taxon>
        <taxon>Pseudomonadati</taxon>
        <taxon>Pseudomonadota</taxon>
        <taxon>Alphaproteobacteria</taxon>
        <taxon>Hyphomicrobiales</taxon>
        <taxon>Methylopilaceae</taxon>
        <taxon>Methylopila</taxon>
    </lineage>
</organism>
<keyword evidence="13" id="KW-0812">Transmembrane</keyword>
<keyword evidence="6" id="KW-0418">Kinase</keyword>
<dbReference type="SMART" id="SM00388">
    <property type="entry name" value="HisKA"/>
    <property type="match status" value="1"/>
</dbReference>
<feature type="modified residue" description="4-aspartylphosphate" evidence="12">
    <location>
        <position position="621"/>
    </location>
</feature>
<protein>
    <recommendedName>
        <fullName evidence="10">Sensory/regulatory protein RpfC</fullName>
        <ecNumber evidence="2">2.7.13.3</ecNumber>
    </recommendedName>
</protein>
<dbReference type="FunFam" id="1.10.287.130:FF:000002">
    <property type="entry name" value="Two-component osmosensing histidine kinase"/>
    <property type="match status" value="1"/>
</dbReference>
<dbReference type="InterPro" id="IPR003661">
    <property type="entry name" value="HisK_dim/P_dom"/>
</dbReference>
<feature type="transmembrane region" description="Helical" evidence="13">
    <location>
        <begin position="130"/>
        <end position="152"/>
    </location>
</feature>
<evidence type="ECO:0000256" key="3">
    <source>
        <dbReference type="ARBA" id="ARBA00022553"/>
    </source>
</evidence>
<name>A0A9W6JHZ8_9HYPH</name>
<evidence type="ECO:0000313" key="17">
    <source>
        <dbReference type="EMBL" id="GLK76578.1"/>
    </source>
</evidence>
<evidence type="ECO:0000256" key="4">
    <source>
        <dbReference type="ARBA" id="ARBA00022679"/>
    </source>
</evidence>
<evidence type="ECO:0000313" key="18">
    <source>
        <dbReference type="Proteomes" id="UP001143364"/>
    </source>
</evidence>
<evidence type="ECO:0000256" key="2">
    <source>
        <dbReference type="ARBA" id="ARBA00012438"/>
    </source>
</evidence>
<dbReference type="GO" id="GO:0000155">
    <property type="term" value="F:phosphorelay sensor kinase activity"/>
    <property type="evidence" value="ECO:0007669"/>
    <property type="project" value="InterPro"/>
</dbReference>
<dbReference type="SUPFAM" id="SSF55874">
    <property type="entry name" value="ATPase domain of HSP90 chaperone/DNA topoisomerase II/histidine kinase"/>
    <property type="match status" value="1"/>
</dbReference>
<dbReference type="CDD" id="cd00082">
    <property type="entry name" value="HisKA"/>
    <property type="match status" value="1"/>
</dbReference>
<evidence type="ECO:0000259" key="15">
    <source>
        <dbReference type="PROSITE" id="PS50110"/>
    </source>
</evidence>
<dbReference type="Gene3D" id="3.40.50.2300">
    <property type="match status" value="1"/>
</dbReference>
<comment type="subunit">
    <text evidence="9">At low DSF concentrations, interacts with RpfF.</text>
</comment>
<evidence type="ECO:0000259" key="16">
    <source>
        <dbReference type="PROSITE" id="PS50894"/>
    </source>
</evidence>
<keyword evidence="3 12" id="KW-0597">Phosphoprotein</keyword>
<dbReference type="Pfam" id="PF02518">
    <property type="entry name" value="HATPase_c"/>
    <property type="match status" value="1"/>
</dbReference>
<dbReference type="PROSITE" id="PS50894">
    <property type="entry name" value="HPT"/>
    <property type="match status" value="1"/>
</dbReference>
<dbReference type="InterPro" id="IPR036641">
    <property type="entry name" value="HPT_dom_sf"/>
</dbReference>
<dbReference type="Gene3D" id="3.30.565.10">
    <property type="entry name" value="Histidine kinase-like ATPase, C-terminal domain"/>
    <property type="match status" value="1"/>
</dbReference>
<evidence type="ECO:0000256" key="10">
    <source>
        <dbReference type="ARBA" id="ARBA00068150"/>
    </source>
</evidence>
<dbReference type="GO" id="GO:0005886">
    <property type="term" value="C:plasma membrane"/>
    <property type="evidence" value="ECO:0007669"/>
    <property type="project" value="UniProtKB-SubCell"/>
</dbReference>
<dbReference type="SUPFAM" id="SSF47384">
    <property type="entry name" value="Homodimeric domain of signal transducing histidine kinase"/>
    <property type="match status" value="1"/>
</dbReference>
<dbReference type="InterPro" id="IPR036097">
    <property type="entry name" value="HisK_dim/P_sf"/>
</dbReference>
<dbReference type="InterPro" id="IPR008207">
    <property type="entry name" value="Sig_transdc_His_kin_Hpt_dom"/>
</dbReference>
<dbReference type="GO" id="GO:0005524">
    <property type="term" value="F:ATP binding"/>
    <property type="evidence" value="ECO:0007669"/>
    <property type="project" value="UniProtKB-KW"/>
</dbReference>
<evidence type="ECO:0000256" key="9">
    <source>
        <dbReference type="ARBA" id="ARBA00064003"/>
    </source>
</evidence>
<dbReference type="SMART" id="SM00448">
    <property type="entry name" value="REC"/>
    <property type="match status" value="1"/>
</dbReference>
<evidence type="ECO:0000256" key="13">
    <source>
        <dbReference type="SAM" id="Phobius"/>
    </source>
</evidence>
<gene>
    <name evidence="17" type="ORF">GCM10008171_18320</name>
</gene>
<dbReference type="CDD" id="cd17546">
    <property type="entry name" value="REC_hyHK_CKI1_RcsC-like"/>
    <property type="match status" value="1"/>
</dbReference>
<dbReference type="CDD" id="cd16922">
    <property type="entry name" value="HATPase_EvgS-ArcB-TorS-like"/>
    <property type="match status" value="1"/>
</dbReference>
<evidence type="ECO:0000259" key="14">
    <source>
        <dbReference type="PROSITE" id="PS50109"/>
    </source>
</evidence>
<dbReference type="Proteomes" id="UP001143364">
    <property type="component" value="Unassembled WGS sequence"/>
</dbReference>
<evidence type="ECO:0000256" key="8">
    <source>
        <dbReference type="ARBA" id="ARBA00023012"/>
    </source>
</evidence>
<keyword evidence="13" id="KW-0472">Membrane</keyword>
<keyword evidence="13" id="KW-1133">Transmembrane helix</keyword>
<dbReference type="PANTHER" id="PTHR45339">
    <property type="entry name" value="HYBRID SIGNAL TRANSDUCTION HISTIDINE KINASE J"/>
    <property type="match status" value="1"/>
</dbReference>
<sequence length="848" mass="90515">MSMSFAMRLSGLRSLFGAAVPRASARRGGEHEMSLNRLVVGALLVAYCAFDADWRAFLPLAAAYAAGGALFAAHLAWRPEPSPTRQALARPLDIGFLSVALYAGGAATAVLYPLYLWIVFGNGFRFGLGALRDGAALGVLGFAATVVATPYWRDNPSLSAGLLIGLIALPAYAATLIRKLSRAKLAAEEASRAKSLFLASVSHELRTPLNAVIGMTDLLRDTTLDDEQRDMVRTAGDAGRSLLALIDDLLNFSRIEAGRMPSHVTAFDLHELLADVRGMLTAQAREKNIRLSLCVTPRTPYRLRGEARQIRDVLVNLVGNAVKFTETGGVVIGADLVGVENGRPRIRLQVADSGIGVAPEAQTRIFEAFSQADASIINRFGGTGLGLAICKQLVEMQGGELRLESEPGLGSTFWFDLLLEADETADAASEAATPVVALGADAARAEALAKALESEGVPATAAVGLRAALRAARAERRAIVADAEGFGMDGEALAAALRAAADSDAPELALIDPRLDEGLPYFDLSLVCASASPKRERLRAMARVAALGVVGRGAREKERRSDAPQAESRRLSILVAEDNRTNQKVIRKVLERAGHDVRMVENGEFALDALTERRFDLVLMDVNMPVLDGIECVKLYRFAAIGQPHVPILALTADATPDARRRCEEAGMDGCLTKPIEPERLLEIIDRMVAGAPPKTDAAASPASAEPEVADSVVANIARHPNFRPARRAVVDRATLKDLEGLGGHAFVADLVDAFLADTAVILGGLHDAVVNREAGVFRDQAHALRSGAANIGARGMYELCLSFRNMDARDLADDGLERLSRLEAEFDRVRATLRAEFPEGQAGRSAD</sequence>
<dbReference type="InterPro" id="IPR036890">
    <property type="entry name" value="HATPase_C_sf"/>
</dbReference>
<evidence type="ECO:0000256" key="6">
    <source>
        <dbReference type="ARBA" id="ARBA00022777"/>
    </source>
</evidence>
<keyword evidence="7" id="KW-0067">ATP-binding</keyword>
<dbReference type="InterPro" id="IPR004358">
    <property type="entry name" value="Sig_transdc_His_kin-like_C"/>
</dbReference>
<dbReference type="Gene3D" id="1.10.287.130">
    <property type="match status" value="1"/>
</dbReference>
<dbReference type="PANTHER" id="PTHR45339:SF5">
    <property type="entry name" value="HISTIDINE KINASE"/>
    <property type="match status" value="1"/>
</dbReference>
<feature type="transmembrane region" description="Helical" evidence="13">
    <location>
        <begin position="97"/>
        <end position="118"/>
    </location>
</feature>
<dbReference type="SUPFAM" id="SSF52172">
    <property type="entry name" value="CheY-like"/>
    <property type="match status" value="1"/>
</dbReference>
<dbReference type="AlphaFoldDB" id="A0A9W6JHZ8"/>
<dbReference type="SMART" id="SM00387">
    <property type="entry name" value="HATPase_c"/>
    <property type="match status" value="1"/>
</dbReference>
<reference evidence="17" key="1">
    <citation type="journal article" date="2014" name="Int. J. Syst. Evol. Microbiol.">
        <title>Complete genome sequence of Corynebacterium casei LMG S-19264T (=DSM 44701T), isolated from a smear-ripened cheese.</title>
        <authorList>
            <consortium name="US DOE Joint Genome Institute (JGI-PGF)"/>
            <person name="Walter F."/>
            <person name="Albersmeier A."/>
            <person name="Kalinowski J."/>
            <person name="Ruckert C."/>
        </authorList>
    </citation>
    <scope>NUCLEOTIDE SEQUENCE</scope>
    <source>
        <strain evidence="17">VKM B-2555</strain>
    </source>
</reference>
<keyword evidence="8" id="KW-0902">Two-component regulatory system</keyword>
<dbReference type="PRINTS" id="PR00344">
    <property type="entry name" value="BCTRLSENSOR"/>
</dbReference>
<dbReference type="Pfam" id="PF01627">
    <property type="entry name" value="Hpt"/>
    <property type="match status" value="1"/>
</dbReference>
<dbReference type="Gene3D" id="1.20.120.160">
    <property type="entry name" value="HPT domain"/>
    <property type="match status" value="1"/>
</dbReference>
<evidence type="ECO:0000256" key="12">
    <source>
        <dbReference type="PROSITE-ProRule" id="PRU00169"/>
    </source>
</evidence>
<evidence type="ECO:0000256" key="11">
    <source>
        <dbReference type="PROSITE-ProRule" id="PRU00110"/>
    </source>
</evidence>
<evidence type="ECO:0000256" key="1">
    <source>
        <dbReference type="ARBA" id="ARBA00000085"/>
    </source>
</evidence>
<dbReference type="PROSITE" id="PS50109">
    <property type="entry name" value="HIS_KIN"/>
    <property type="match status" value="1"/>
</dbReference>
<feature type="transmembrane region" description="Helical" evidence="13">
    <location>
        <begin position="158"/>
        <end position="177"/>
    </location>
</feature>
<dbReference type="InterPro" id="IPR001789">
    <property type="entry name" value="Sig_transdc_resp-reg_receiver"/>
</dbReference>
<feature type="modified residue" description="Phosphohistidine" evidence="11">
    <location>
        <position position="783"/>
    </location>
</feature>
<feature type="transmembrane region" description="Helical" evidence="13">
    <location>
        <begin position="35"/>
        <end position="50"/>
    </location>
</feature>
<keyword evidence="18" id="KW-1185">Reference proteome</keyword>